<gene>
    <name evidence="3" type="ORF">Cvel_22295</name>
</gene>
<feature type="transmembrane region" description="Helical" evidence="2">
    <location>
        <begin position="81"/>
        <end position="100"/>
    </location>
</feature>
<sequence>MANRLCETTVGTCEQNTLLFAFVFISVAALPRALWDAAQPDVVPFFSYLFVAYVISDLIILGVLASQWLRSRPYQTLERHLNSVLFVFLVLNNLWPLVAYRAVASRKSYIAPHCIDGLVQPIIFCSFDLHPTANLFLLLTHGSMWAGVHSWLTDFDGQEFGSTTCYLLVCLVFCGTNVSGRLGTLRDSFDMNALKQEAEEGYRRFLSCMMHEMRNPIGGAMFLLDDLEHCNRRVLMTAGKARGNEKRGKGTGQGTGGGTNGSNSSRLSRKSLITAHGREGKEKGEGAQLRLPEPARASKKGTEERERDSGVHEGGNEMLLSLFPNEL</sequence>
<feature type="compositionally biased region" description="Gly residues" evidence="1">
    <location>
        <begin position="250"/>
        <end position="260"/>
    </location>
</feature>
<organism evidence="3">
    <name type="scientific">Chromera velia CCMP2878</name>
    <dbReference type="NCBI Taxonomy" id="1169474"/>
    <lineage>
        <taxon>Eukaryota</taxon>
        <taxon>Sar</taxon>
        <taxon>Alveolata</taxon>
        <taxon>Colpodellida</taxon>
        <taxon>Chromeraceae</taxon>
        <taxon>Chromera</taxon>
    </lineage>
</organism>
<dbReference type="AlphaFoldDB" id="A0A0G4GKC0"/>
<name>A0A0G4GKC0_9ALVE</name>
<evidence type="ECO:0000256" key="1">
    <source>
        <dbReference type="SAM" id="MobiDB-lite"/>
    </source>
</evidence>
<dbReference type="VEuPathDB" id="CryptoDB:Cvel_22295"/>
<protein>
    <submittedName>
        <fullName evidence="3">Uncharacterized protein</fullName>
    </submittedName>
</protein>
<accession>A0A0G4GKC0</accession>
<feature type="region of interest" description="Disordered" evidence="1">
    <location>
        <begin position="238"/>
        <end position="327"/>
    </location>
</feature>
<dbReference type="PhylomeDB" id="A0A0G4GKC0"/>
<dbReference type="EMBL" id="CDMZ01001300">
    <property type="protein sequence ID" value="CEM30415.1"/>
    <property type="molecule type" value="Genomic_DNA"/>
</dbReference>
<feature type="transmembrane region" description="Helical" evidence="2">
    <location>
        <begin position="47"/>
        <end position="69"/>
    </location>
</feature>
<keyword evidence="2" id="KW-1133">Transmembrane helix</keyword>
<reference evidence="3" key="1">
    <citation type="submission" date="2014-11" db="EMBL/GenBank/DDBJ databases">
        <authorList>
            <person name="Otto D Thomas"/>
            <person name="Naeem Raeece"/>
        </authorList>
    </citation>
    <scope>NUCLEOTIDE SEQUENCE</scope>
</reference>
<feature type="compositionally biased region" description="Basic and acidic residues" evidence="1">
    <location>
        <begin position="300"/>
        <end position="315"/>
    </location>
</feature>
<proteinExistence type="predicted"/>
<feature type="transmembrane region" description="Helical" evidence="2">
    <location>
        <begin position="17"/>
        <end position="35"/>
    </location>
</feature>
<feature type="compositionally biased region" description="Basic and acidic residues" evidence="1">
    <location>
        <begin position="276"/>
        <end position="285"/>
    </location>
</feature>
<keyword evidence="2" id="KW-0812">Transmembrane</keyword>
<keyword evidence="2" id="KW-0472">Membrane</keyword>
<evidence type="ECO:0000256" key="2">
    <source>
        <dbReference type="SAM" id="Phobius"/>
    </source>
</evidence>
<evidence type="ECO:0000313" key="3">
    <source>
        <dbReference type="EMBL" id="CEM30415.1"/>
    </source>
</evidence>